<organism evidence="2 3">
    <name type="scientific">Lacinutrix gracilariae</name>
    <dbReference type="NCBI Taxonomy" id="1747198"/>
    <lineage>
        <taxon>Bacteria</taxon>
        <taxon>Pseudomonadati</taxon>
        <taxon>Bacteroidota</taxon>
        <taxon>Flavobacteriia</taxon>
        <taxon>Flavobacteriales</taxon>
        <taxon>Flavobacteriaceae</taxon>
        <taxon>Lacinutrix</taxon>
    </lineage>
</organism>
<gene>
    <name evidence="2" type="ORF">ACFSSB_14545</name>
</gene>
<proteinExistence type="predicted"/>
<evidence type="ECO:0000256" key="1">
    <source>
        <dbReference type="SAM" id="SignalP"/>
    </source>
</evidence>
<evidence type="ECO:0008006" key="4">
    <source>
        <dbReference type="Google" id="ProtNLM"/>
    </source>
</evidence>
<dbReference type="Proteomes" id="UP001597467">
    <property type="component" value="Unassembled WGS sequence"/>
</dbReference>
<dbReference type="PROSITE" id="PS51257">
    <property type="entry name" value="PROKAR_LIPOPROTEIN"/>
    <property type="match status" value="1"/>
</dbReference>
<protein>
    <recommendedName>
        <fullName evidence="4">Lipoprotein</fullName>
    </recommendedName>
</protein>
<feature type="chain" id="PRO_5046912778" description="Lipoprotein" evidence="1">
    <location>
        <begin position="20"/>
        <end position="217"/>
    </location>
</feature>
<dbReference type="EMBL" id="JBHULM010000011">
    <property type="protein sequence ID" value="MFD2543548.1"/>
    <property type="molecule type" value="Genomic_DNA"/>
</dbReference>
<sequence>MKRILFSVCFFTLFFSCNSDDDTTNNSVTTPEAGFYALTVGNSWEYRYYDYNSSSNSFEASTITESVSIVSTEEIEGETYFKFRYFTTGNDVNSPNYPTNGESFRYFREDSGNLINDRNDIIFLRENHEERLIDSFNTSLLQYLRLAENSYNVTTAAGTFDALDMELYARDQDGNQYPGISHYYYADGIGLVLNTSTFLSTAQHFLERRLESYTLVN</sequence>
<dbReference type="RefSeq" id="WP_379905533.1">
    <property type="nucleotide sequence ID" value="NZ_JBHULM010000011.1"/>
</dbReference>
<feature type="signal peptide" evidence="1">
    <location>
        <begin position="1"/>
        <end position="19"/>
    </location>
</feature>
<evidence type="ECO:0000313" key="2">
    <source>
        <dbReference type="EMBL" id="MFD2543548.1"/>
    </source>
</evidence>
<comment type="caution">
    <text evidence="2">The sequence shown here is derived from an EMBL/GenBank/DDBJ whole genome shotgun (WGS) entry which is preliminary data.</text>
</comment>
<keyword evidence="1" id="KW-0732">Signal</keyword>
<reference evidence="3" key="1">
    <citation type="journal article" date="2019" name="Int. J. Syst. Evol. Microbiol.">
        <title>The Global Catalogue of Microorganisms (GCM) 10K type strain sequencing project: providing services to taxonomists for standard genome sequencing and annotation.</title>
        <authorList>
            <consortium name="The Broad Institute Genomics Platform"/>
            <consortium name="The Broad Institute Genome Sequencing Center for Infectious Disease"/>
            <person name="Wu L."/>
            <person name="Ma J."/>
        </authorList>
    </citation>
    <scope>NUCLEOTIDE SEQUENCE [LARGE SCALE GENOMIC DNA]</scope>
    <source>
        <strain evidence="3">KCTC 42808</strain>
    </source>
</reference>
<evidence type="ECO:0000313" key="3">
    <source>
        <dbReference type="Proteomes" id="UP001597467"/>
    </source>
</evidence>
<keyword evidence="3" id="KW-1185">Reference proteome</keyword>
<name>A0ABW5K3Q3_9FLAO</name>
<accession>A0ABW5K3Q3</accession>